<feature type="coiled-coil region" evidence="1">
    <location>
        <begin position="296"/>
        <end position="323"/>
    </location>
</feature>
<feature type="compositionally biased region" description="Polar residues" evidence="2">
    <location>
        <begin position="223"/>
        <end position="244"/>
    </location>
</feature>
<name>A0A6A6B9I2_9PEZI</name>
<organism evidence="3 4">
    <name type="scientific">Aplosporella prunicola CBS 121167</name>
    <dbReference type="NCBI Taxonomy" id="1176127"/>
    <lineage>
        <taxon>Eukaryota</taxon>
        <taxon>Fungi</taxon>
        <taxon>Dikarya</taxon>
        <taxon>Ascomycota</taxon>
        <taxon>Pezizomycotina</taxon>
        <taxon>Dothideomycetes</taxon>
        <taxon>Dothideomycetes incertae sedis</taxon>
        <taxon>Botryosphaeriales</taxon>
        <taxon>Aplosporellaceae</taxon>
        <taxon>Aplosporella</taxon>
    </lineage>
</organism>
<feature type="region of interest" description="Disordered" evidence="2">
    <location>
        <begin position="101"/>
        <end position="270"/>
    </location>
</feature>
<accession>A0A6A6B9I2</accession>
<keyword evidence="1" id="KW-0175">Coiled coil</keyword>
<evidence type="ECO:0000256" key="2">
    <source>
        <dbReference type="SAM" id="MobiDB-lite"/>
    </source>
</evidence>
<sequence>MSSSTPRRDRNEHSSTVEFEETTTKKNSDKTDPSKWKLYVGELPDKTIKKKRRDASRWPQYCILSEDHMRSLTEVLDELRKDDKTEVSLYKNRTRLWIRNFDADGNPIDPKLTAGLPRNQLPLKRKATTISEANKKKRKRNDPPADTNKSASPSRAREARPAAQSSEVARDKESATLPNKEKPASLSLNSSKVTKNRVIRNTPSPNANELVPPSGSREARPTANASEVTRNKENASLPNANQDATAPHIQDESSTIPNSSEDDRENIENVNWNKKTRVVIEDSQSPTDETRPRLSIAEKDKEIRQLKRKRVELKRNLDRANRRGDIYKGRSRVLREERQMLREIAGTVIYCLERAYTQTSDDDRDYLEEARQATDVNEYHALMECGKRKVGDNDDSIDEEEYNVNA</sequence>
<feature type="region of interest" description="Disordered" evidence="2">
    <location>
        <begin position="1"/>
        <end position="35"/>
    </location>
</feature>
<gene>
    <name evidence="3" type="ORF">K452DRAFT_335062</name>
</gene>
<evidence type="ECO:0000256" key="1">
    <source>
        <dbReference type="SAM" id="Coils"/>
    </source>
</evidence>
<feature type="compositionally biased region" description="Basic and acidic residues" evidence="2">
    <location>
        <begin position="168"/>
        <end position="183"/>
    </location>
</feature>
<reference evidence="3" key="1">
    <citation type="journal article" date="2020" name="Stud. Mycol.">
        <title>101 Dothideomycetes genomes: a test case for predicting lifestyles and emergence of pathogens.</title>
        <authorList>
            <person name="Haridas S."/>
            <person name="Albert R."/>
            <person name="Binder M."/>
            <person name="Bloem J."/>
            <person name="Labutti K."/>
            <person name="Salamov A."/>
            <person name="Andreopoulos B."/>
            <person name="Baker S."/>
            <person name="Barry K."/>
            <person name="Bills G."/>
            <person name="Bluhm B."/>
            <person name="Cannon C."/>
            <person name="Castanera R."/>
            <person name="Culley D."/>
            <person name="Daum C."/>
            <person name="Ezra D."/>
            <person name="Gonzalez J."/>
            <person name="Henrissat B."/>
            <person name="Kuo A."/>
            <person name="Liang C."/>
            <person name="Lipzen A."/>
            <person name="Lutzoni F."/>
            <person name="Magnuson J."/>
            <person name="Mondo S."/>
            <person name="Nolan M."/>
            <person name="Ohm R."/>
            <person name="Pangilinan J."/>
            <person name="Park H.-J."/>
            <person name="Ramirez L."/>
            <person name="Alfaro M."/>
            <person name="Sun H."/>
            <person name="Tritt A."/>
            <person name="Yoshinaga Y."/>
            <person name="Zwiers L.-H."/>
            <person name="Turgeon B."/>
            <person name="Goodwin S."/>
            <person name="Spatafora J."/>
            <person name="Crous P."/>
            <person name="Grigoriev I."/>
        </authorList>
    </citation>
    <scope>NUCLEOTIDE SEQUENCE</scope>
    <source>
        <strain evidence="3">CBS 121167</strain>
    </source>
</reference>
<evidence type="ECO:0000313" key="4">
    <source>
        <dbReference type="Proteomes" id="UP000799438"/>
    </source>
</evidence>
<evidence type="ECO:0000313" key="3">
    <source>
        <dbReference type="EMBL" id="KAF2140720.1"/>
    </source>
</evidence>
<feature type="compositionally biased region" description="Basic and acidic residues" evidence="2">
    <location>
        <begin position="22"/>
        <end position="35"/>
    </location>
</feature>
<feature type="compositionally biased region" description="Polar residues" evidence="2">
    <location>
        <begin position="186"/>
        <end position="207"/>
    </location>
</feature>
<proteinExistence type="predicted"/>
<protein>
    <submittedName>
        <fullName evidence="3">Uncharacterized protein</fullName>
    </submittedName>
</protein>
<dbReference type="EMBL" id="ML995489">
    <property type="protein sequence ID" value="KAF2140720.1"/>
    <property type="molecule type" value="Genomic_DNA"/>
</dbReference>
<dbReference type="GeneID" id="54302713"/>
<keyword evidence="4" id="KW-1185">Reference proteome</keyword>
<feature type="compositionally biased region" description="Basic and acidic residues" evidence="2">
    <location>
        <begin position="1"/>
        <end position="15"/>
    </location>
</feature>
<dbReference type="AlphaFoldDB" id="A0A6A6B9I2"/>
<dbReference type="RefSeq" id="XP_033396433.1">
    <property type="nucleotide sequence ID" value="XM_033545214.1"/>
</dbReference>
<dbReference type="Proteomes" id="UP000799438">
    <property type="component" value="Unassembled WGS sequence"/>
</dbReference>